<dbReference type="InterPro" id="IPR046844">
    <property type="entry name" value="Lon-like_helical"/>
</dbReference>
<dbReference type="Gene3D" id="3.30.230.10">
    <property type="match status" value="1"/>
</dbReference>
<feature type="domain" description="Lon protease AAA" evidence="1">
    <location>
        <begin position="318"/>
        <end position="450"/>
    </location>
</feature>
<dbReference type="Gene3D" id="1.10.8.60">
    <property type="match status" value="1"/>
</dbReference>
<dbReference type="GO" id="GO:0008233">
    <property type="term" value="F:peptidase activity"/>
    <property type="evidence" value="ECO:0007669"/>
    <property type="project" value="UniProtKB-KW"/>
</dbReference>
<sequence length="671" mass="75606">MKLRHEELSPDRLTRSYDLKELACETTETAPQIKGMIGQDRAVRAIEFGLNIDSPGYNIYVAGLSDTGRTSTVERILREAAAKKEVPNDWCYVHNFRDPDQPRSISLPPGKGRVWQKEMSDLIKSLREEIPKAFETKDYKERSSKISESYERGKQKLLSDIEKKALEQGFQIKRTPLGFAPVPLKSDGEPLSEEEFRKLGAEERRQIEEALKGVQKEIKEAFGEFNLLDRESKEELTKFNKEVGLFVVGFRIDNLKAKYKEYSEALHHLDEVKADLVENVDDFLRTQEEPSLLGVKIPTGAPFIKYEVNVVVDNSHTEGAPVIMETNPTYSNMFGRVEKKAQLGALITDFTKIKAGSILKANGGYLVVDAEGVLRSPFVWDTLKRNLRNKETKIEEVAEQYAFLSSSALRPMSIPLDIKVVMIGRGEIFDLLHAYDESFKKIFKVRGDFDYETKIDDKAVTQCASFICKICNDENLGHCDKNGIAAIMEYGSRLAEDQEKLSLQFGKIANLLREANFWAKTEKSKYVTRKHVEKALEEKEYRSSLMENKIQEMIERGTIYIDTEGETVGQVNALSVYAYGEFSFGKPSRITAQTFMGDKGVINIEREAKLSGKTHDKGVLILSGYLGGKYGGSIPLSLSATLTFEQSYSFVEGDSASSTELFAILSSLSEL</sequence>
<gene>
    <name evidence="4" type="ORF">E3J95_06640</name>
</gene>
<dbReference type="EMBL" id="SOKU01000325">
    <property type="protein sequence ID" value="TES84446.1"/>
    <property type="molecule type" value="Genomic_DNA"/>
</dbReference>
<dbReference type="InterPro" id="IPR027417">
    <property type="entry name" value="P-loop_NTPase"/>
</dbReference>
<keyword evidence="4" id="KW-0645">Protease</keyword>
<name>A0A523QG87_UNCAE</name>
<dbReference type="InterPro" id="IPR014721">
    <property type="entry name" value="Ribsml_uS5_D2-typ_fold_subgr"/>
</dbReference>
<dbReference type="Pfam" id="PF20436">
    <property type="entry name" value="LonB_AAA-LID"/>
    <property type="match status" value="1"/>
</dbReference>
<keyword evidence="4" id="KW-0378">Hydrolase</keyword>
<dbReference type="InterPro" id="IPR020568">
    <property type="entry name" value="Ribosomal_Su5_D2-typ_SF"/>
</dbReference>
<dbReference type="Gene3D" id="3.40.50.300">
    <property type="entry name" value="P-loop containing nucleotide triphosphate hydrolases"/>
    <property type="match status" value="2"/>
</dbReference>
<feature type="domain" description="LonB AAA+ ATPase LID" evidence="2">
    <location>
        <begin position="478"/>
        <end position="542"/>
    </location>
</feature>
<dbReference type="Proteomes" id="UP000320781">
    <property type="component" value="Unassembled WGS sequence"/>
</dbReference>
<dbReference type="SUPFAM" id="SSF52540">
    <property type="entry name" value="P-loop containing nucleoside triphosphate hydrolases"/>
    <property type="match status" value="1"/>
</dbReference>
<dbReference type="Pfam" id="PF20437">
    <property type="entry name" value="LonC_helical"/>
    <property type="match status" value="1"/>
</dbReference>
<organism evidence="4 5">
    <name type="scientific">Aerophobetes bacterium</name>
    <dbReference type="NCBI Taxonomy" id="2030807"/>
    <lineage>
        <taxon>Bacteria</taxon>
        <taxon>Candidatus Aerophobota</taxon>
    </lineage>
</organism>
<accession>A0A523QG87</accession>
<feature type="non-terminal residue" evidence="4">
    <location>
        <position position="671"/>
    </location>
</feature>
<dbReference type="GO" id="GO:0006508">
    <property type="term" value="P:proteolysis"/>
    <property type="evidence" value="ECO:0007669"/>
    <property type="project" value="UniProtKB-KW"/>
</dbReference>
<feature type="domain" description="Lon-like helical" evidence="3">
    <location>
        <begin position="89"/>
        <end position="122"/>
    </location>
</feature>
<evidence type="ECO:0000259" key="3">
    <source>
        <dbReference type="Pfam" id="PF20437"/>
    </source>
</evidence>
<dbReference type="AlphaFoldDB" id="A0A523QG87"/>
<reference evidence="4 5" key="1">
    <citation type="submission" date="2019-03" db="EMBL/GenBank/DDBJ databases">
        <title>Metabolic potential of uncultured bacteria and archaea associated with petroleum seepage in deep-sea sediments.</title>
        <authorList>
            <person name="Dong X."/>
            <person name="Hubert C."/>
        </authorList>
    </citation>
    <scope>NUCLEOTIDE SEQUENCE [LARGE SCALE GENOMIC DNA]</scope>
    <source>
        <strain evidence="4">E44_bin92</strain>
    </source>
</reference>
<dbReference type="SUPFAM" id="SSF54211">
    <property type="entry name" value="Ribosomal protein S5 domain 2-like"/>
    <property type="match status" value="1"/>
</dbReference>
<protein>
    <submittedName>
        <fullName evidence="4">ATP-dependent protease</fullName>
    </submittedName>
</protein>
<proteinExistence type="predicted"/>
<dbReference type="InterPro" id="IPR046843">
    <property type="entry name" value="LonB_AAA-LID"/>
</dbReference>
<evidence type="ECO:0000259" key="2">
    <source>
        <dbReference type="Pfam" id="PF20436"/>
    </source>
</evidence>
<evidence type="ECO:0000313" key="4">
    <source>
        <dbReference type="EMBL" id="TES84446.1"/>
    </source>
</evidence>
<comment type="caution">
    <text evidence="4">The sequence shown here is derived from an EMBL/GenBank/DDBJ whole genome shotgun (WGS) entry which is preliminary data.</text>
</comment>
<evidence type="ECO:0000259" key="1">
    <source>
        <dbReference type="Pfam" id="PF13654"/>
    </source>
</evidence>
<evidence type="ECO:0000313" key="5">
    <source>
        <dbReference type="Proteomes" id="UP000320781"/>
    </source>
</evidence>
<dbReference type="InterPro" id="IPR041699">
    <property type="entry name" value="AAA_32"/>
</dbReference>
<dbReference type="Pfam" id="PF13654">
    <property type="entry name" value="AAA_32"/>
    <property type="match status" value="1"/>
</dbReference>